<evidence type="ECO:0000256" key="1">
    <source>
        <dbReference type="SAM" id="Phobius"/>
    </source>
</evidence>
<feature type="transmembrane region" description="Helical" evidence="1">
    <location>
        <begin position="59"/>
        <end position="83"/>
    </location>
</feature>
<proteinExistence type="predicted"/>
<evidence type="ECO:0000313" key="2">
    <source>
        <dbReference type="EMBL" id="CBK21041.2"/>
    </source>
</evidence>
<keyword evidence="1" id="KW-0812">Transmembrane</keyword>
<dbReference type="RefSeq" id="XP_012895089.1">
    <property type="nucleotide sequence ID" value="XM_013039635.1"/>
</dbReference>
<dbReference type="SUPFAM" id="SSF81296">
    <property type="entry name" value="E set domains"/>
    <property type="match status" value="1"/>
</dbReference>
<dbReference type="CDD" id="cd00551">
    <property type="entry name" value="AmyAc_family"/>
    <property type="match status" value="1"/>
</dbReference>
<reference evidence="2" key="1">
    <citation type="submission" date="2010-02" db="EMBL/GenBank/DDBJ databases">
        <title>Sequencing and annotation of the Blastocystis hominis genome.</title>
        <authorList>
            <person name="Wincker P."/>
        </authorList>
    </citation>
    <scope>NUCLEOTIDE SEQUENCE</scope>
    <source>
        <strain evidence="2">Singapore isolate B</strain>
    </source>
</reference>
<dbReference type="AlphaFoldDB" id="D8LZ02"/>
<accession>D8LZ02</accession>
<dbReference type="InterPro" id="IPR014756">
    <property type="entry name" value="Ig_E-set"/>
</dbReference>
<evidence type="ECO:0000313" key="3">
    <source>
        <dbReference type="Proteomes" id="UP000008312"/>
    </source>
</evidence>
<dbReference type="InterPro" id="IPR013783">
    <property type="entry name" value="Ig-like_fold"/>
</dbReference>
<protein>
    <recommendedName>
        <fullName evidence="4">Glycosyl hydrolase family 13 catalytic domain-containing protein</fullName>
    </recommendedName>
</protein>
<dbReference type="InParanoid" id="D8LZ02"/>
<dbReference type="OrthoDB" id="204980at2759"/>
<name>D8LZ02_BLAHO</name>
<keyword evidence="1" id="KW-1133">Transmembrane helix</keyword>
<organism evidence="2">
    <name type="scientific">Blastocystis hominis</name>
    <dbReference type="NCBI Taxonomy" id="12968"/>
    <lineage>
        <taxon>Eukaryota</taxon>
        <taxon>Sar</taxon>
        <taxon>Stramenopiles</taxon>
        <taxon>Bigyra</taxon>
        <taxon>Opalozoa</taxon>
        <taxon>Opalinata</taxon>
        <taxon>Blastocystidae</taxon>
        <taxon>Blastocystis</taxon>
    </lineage>
</organism>
<sequence>MLVQALSVASMTFYPFVTICQTCHKENVQEGVMLIVLSSAISLLINTASPVVWSVYTPLFLFTCVLWLVVFLLFDVCSILIFVMEVASIPNEYFDTKAYFKNKDRQLWLKGFVVGHSGLPIRRRKVQRNMSTKSMFFLSISSVLLFTLTVITILLGAGVITWGYATICPEGFNLPNCERMDFLDTYIWQGNKKYKIDSHECYYGVAFRTWAPMASAVSVIFSNSTHTHVYPMTQQYDGCWFTNVCDASVDDTYYFQYISKASDRRCPRLSIGAKEILFFNEPGQVNRISSSYSAEKLSLFNFEEAIVYQVFLPAFLGKEDTDYYLRQLTYQINYFANLGITTLELFPIEQYSCDSEIPNCWSEFGTITQLREFVVTAHTKNIRVLLDVSWALFDSRSLLYDIDCNGSWGSFFHSEASSLIGERRRLDFNLMKQSGNYIEKIVSQWRNEAGVDGVVWLDSGCLFYGGKHCKQGYGSTDYDAISVIQQIRDASDYLHVGFPGFSHSRSAIRRTLSRPGCSPRTTTAQSLFSESPLSVAKISSFLSELNRYPKSVLCFEDRATAHTRFVDASFSTERLRRQALAVGIMMLGPTVPCLFMGTEFFTEQNFTAVPDELNWSFMNPEDKHHGFLQMTAELIRIRRDFMIAGGNLMVHGHDLERGIVLFSVEKDDVTLFCVLNLSENSIGSGEMISLPMTISGQLEPAFTTESSVWYPQFEDENENIRVELCPDEERVYCLYASVHYHSLRVFKVI</sequence>
<gene>
    <name evidence="2" type="ORF">GSBLH_T00006234001</name>
</gene>
<dbReference type="SUPFAM" id="SSF51445">
    <property type="entry name" value="(Trans)glycosidases"/>
    <property type="match status" value="1"/>
</dbReference>
<dbReference type="Gene3D" id="2.60.40.10">
    <property type="entry name" value="Immunoglobulins"/>
    <property type="match status" value="1"/>
</dbReference>
<dbReference type="PANTHER" id="PTHR10357">
    <property type="entry name" value="ALPHA-AMYLASE FAMILY MEMBER"/>
    <property type="match status" value="1"/>
</dbReference>
<feature type="transmembrane region" description="Helical" evidence="1">
    <location>
        <begin position="32"/>
        <end position="53"/>
    </location>
</feature>
<feature type="transmembrane region" description="Helical" evidence="1">
    <location>
        <begin position="135"/>
        <end position="165"/>
    </location>
</feature>
<keyword evidence="1" id="KW-0472">Membrane</keyword>
<evidence type="ECO:0008006" key="4">
    <source>
        <dbReference type="Google" id="ProtNLM"/>
    </source>
</evidence>
<dbReference type="GeneID" id="24922359"/>
<dbReference type="Gene3D" id="3.20.20.80">
    <property type="entry name" value="Glycosidases"/>
    <property type="match status" value="2"/>
</dbReference>
<dbReference type="EMBL" id="FN668640">
    <property type="protein sequence ID" value="CBK21041.2"/>
    <property type="molecule type" value="Genomic_DNA"/>
</dbReference>
<dbReference type="Proteomes" id="UP000008312">
    <property type="component" value="Unassembled WGS sequence"/>
</dbReference>
<dbReference type="InterPro" id="IPR017853">
    <property type="entry name" value="GH"/>
</dbReference>
<keyword evidence="3" id="KW-1185">Reference proteome</keyword>